<evidence type="ECO:0000256" key="1">
    <source>
        <dbReference type="SAM" id="SignalP"/>
    </source>
</evidence>
<keyword evidence="3" id="KW-1185">Reference proteome</keyword>
<comment type="caution">
    <text evidence="2">The sequence shown here is derived from an EMBL/GenBank/DDBJ whole genome shotgun (WGS) entry which is preliminary data.</text>
</comment>
<dbReference type="EMBL" id="NPBJ01000014">
    <property type="protein sequence ID" value="PAE00305.1"/>
    <property type="molecule type" value="Genomic_DNA"/>
</dbReference>
<organism evidence="2 3">
    <name type="scientific">Terribacillus saccharophilus</name>
    <dbReference type="NCBI Taxonomy" id="361277"/>
    <lineage>
        <taxon>Bacteria</taxon>
        <taxon>Bacillati</taxon>
        <taxon>Bacillota</taxon>
        <taxon>Bacilli</taxon>
        <taxon>Bacillales</taxon>
        <taxon>Bacillaceae</taxon>
        <taxon>Terribacillus</taxon>
    </lineage>
</organism>
<proteinExistence type="predicted"/>
<name>A0ABX4GZL7_9BACI</name>
<sequence>MKIKKLISFFFLTLFLTGCSVGFTTSSGDDGSTEQPPTVENVNTENLIPIGSVVKLKGAEKPVMIHGYEQQEYGSEKLYDYISVPYPEGHIRPDYSIFFNRVDIEEVLHVGYVTPEDEKLREEADSRLKEE</sequence>
<evidence type="ECO:0000313" key="2">
    <source>
        <dbReference type="EMBL" id="PAE00305.1"/>
    </source>
</evidence>
<feature type="chain" id="PRO_5045658282" description="DUF4176 domain-containing protein" evidence="1">
    <location>
        <begin position="21"/>
        <end position="131"/>
    </location>
</feature>
<reference evidence="2 3" key="1">
    <citation type="submission" date="2017-07" db="EMBL/GenBank/DDBJ databases">
        <title>Isolation and whole genome analysis of endospore-forming bacteria from heroin.</title>
        <authorList>
            <person name="Kalinowski J."/>
            <person name="Ahrens B."/>
            <person name="Al-Dilaimi A."/>
            <person name="Winkler A."/>
            <person name="Wibberg D."/>
            <person name="Schleenbecker U."/>
            <person name="Ruckert C."/>
            <person name="Wolfel R."/>
            <person name="Grass G."/>
        </authorList>
    </citation>
    <scope>NUCLEOTIDE SEQUENCE [LARGE SCALE GENOMIC DNA]</scope>
    <source>
        <strain evidence="2 3">7517-1</strain>
    </source>
</reference>
<dbReference type="RefSeq" id="WP_095218569.1">
    <property type="nucleotide sequence ID" value="NZ_NPBJ01000014.1"/>
</dbReference>
<keyword evidence="1" id="KW-0732">Signal</keyword>
<evidence type="ECO:0000313" key="3">
    <source>
        <dbReference type="Proteomes" id="UP000216852"/>
    </source>
</evidence>
<dbReference type="Proteomes" id="UP000216852">
    <property type="component" value="Unassembled WGS sequence"/>
</dbReference>
<protein>
    <recommendedName>
        <fullName evidence="4">DUF4176 domain-containing protein</fullName>
    </recommendedName>
</protein>
<dbReference type="Pfam" id="PF13780">
    <property type="entry name" value="DUF4176"/>
    <property type="match status" value="1"/>
</dbReference>
<dbReference type="PROSITE" id="PS51257">
    <property type="entry name" value="PROKAR_LIPOPROTEIN"/>
    <property type="match status" value="1"/>
</dbReference>
<dbReference type="InterPro" id="IPR025233">
    <property type="entry name" value="DUF4176"/>
</dbReference>
<evidence type="ECO:0008006" key="4">
    <source>
        <dbReference type="Google" id="ProtNLM"/>
    </source>
</evidence>
<gene>
    <name evidence="2" type="ORF">CHH48_07735</name>
</gene>
<accession>A0ABX4GZL7</accession>
<feature type="signal peptide" evidence="1">
    <location>
        <begin position="1"/>
        <end position="20"/>
    </location>
</feature>